<dbReference type="STRING" id="1409788.NC99_45940"/>
<dbReference type="PANTHER" id="PTHR21064:SF5">
    <property type="entry name" value="SLR1880 PROTEIN"/>
    <property type="match status" value="1"/>
</dbReference>
<organism evidence="2 3">
    <name type="scientific">Sunxiuqinia dokdonensis</name>
    <dbReference type="NCBI Taxonomy" id="1409788"/>
    <lineage>
        <taxon>Bacteria</taxon>
        <taxon>Pseudomonadati</taxon>
        <taxon>Bacteroidota</taxon>
        <taxon>Bacteroidia</taxon>
        <taxon>Marinilabiliales</taxon>
        <taxon>Prolixibacteraceae</taxon>
        <taxon>Sunxiuqinia</taxon>
    </lineage>
</organism>
<dbReference type="InterPro" id="IPR011009">
    <property type="entry name" value="Kinase-like_dom_sf"/>
</dbReference>
<dbReference type="InterPro" id="IPR050249">
    <property type="entry name" value="Pseudomonas-type_ThrB"/>
</dbReference>
<reference evidence="3" key="1">
    <citation type="submission" date="2015-07" db="EMBL/GenBank/DDBJ databases">
        <title>Genome sequencing of Sunxiuqinia dokdonensis strain SK.</title>
        <authorList>
            <person name="Ahn S."/>
            <person name="Kim B.-C."/>
        </authorList>
    </citation>
    <scope>NUCLEOTIDE SEQUENCE [LARGE SCALE GENOMIC DNA]</scope>
    <source>
        <strain evidence="3">SK</strain>
    </source>
</reference>
<dbReference type="RefSeq" id="WP_053188857.1">
    <property type="nucleotide sequence ID" value="NZ_LGIA01000222.1"/>
</dbReference>
<dbReference type="OrthoDB" id="526037at2"/>
<dbReference type="Gene3D" id="3.90.1200.10">
    <property type="match status" value="1"/>
</dbReference>
<dbReference type="Proteomes" id="UP000036958">
    <property type="component" value="Unassembled WGS sequence"/>
</dbReference>
<dbReference type="EMBL" id="LGIA01000222">
    <property type="protein sequence ID" value="KOH42586.1"/>
    <property type="molecule type" value="Genomic_DNA"/>
</dbReference>
<dbReference type="PATRIC" id="fig|1409788.3.peg.4700"/>
<dbReference type="InterPro" id="IPR002575">
    <property type="entry name" value="Aminoglycoside_PTrfase"/>
</dbReference>
<comment type="caution">
    <text evidence="2">The sequence shown here is derived from an EMBL/GenBank/DDBJ whole genome shotgun (WGS) entry which is preliminary data.</text>
</comment>
<accession>A0A0L8V2D5</accession>
<dbReference type="SUPFAM" id="SSF56112">
    <property type="entry name" value="Protein kinase-like (PK-like)"/>
    <property type="match status" value="1"/>
</dbReference>
<sequence>MDNNKINAIVAHFEVKGEVSDLQTYGSGHIHETYRLKNKQTDQPDYILQKINHSIFTNVDALMHNIETVIDHLQLKGKSAASQDTLSLVRTKAGKSYVQDADGSYWRMYLFLKGTKGYDLIENDKQAREGGRAYGQFIADLSDLNPSKIHEILPDFHNIQHRLNQLDDAIARDPEQRLKDLNPEIDFVKARAERMKTIKQMGDAGKLPLRITHNDTKFNNVLLNEKDEAQCVIDLDTIMPGYIAFDFGDAVRTIINTAEEDEKDLEKIQLNMGLFKAFADGFIEKTRTILNEDEVDSLSQSCLLLPYIMGVRFLTDYIDGDHYYKIHSPHHNLQRARAQFELVRKLEGKFDDIQQTIQHISEKHHATGNS</sequence>
<proteinExistence type="predicted"/>
<feature type="domain" description="Aminoglycoside phosphotransferase" evidence="1">
    <location>
        <begin position="22"/>
        <end position="255"/>
    </location>
</feature>
<evidence type="ECO:0000259" key="1">
    <source>
        <dbReference type="Pfam" id="PF01636"/>
    </source>
</evidence>
<name>A0A0L8V2D5_9BACT</name>
<evidence type="ECO:0000313" key="2">
    <source>
        <dbReference type="EMBL" id="KOH42586.1"/>
    </source>
</evidence>
<evidence type="ECO:0000313" key="3">
    <source>
        <dbReference type="Proteomes" id="UP000036958"/>
    </source>
</evidence>
<dbReference type="AlphaFoldDB" id="A0A0L8V2D5"/>
<protein>
    <submittedName>
        <fullName evidence="2">Desulfatase</fullName>
    </submittedName>
</protein>
<dbReference type="Pfam" id="PF01636">
    <property type="entry name" value="APH"/>
    <property type="match status" value="1"/>
</dbReference>
<keyword evidence="3" id="KW-1185">Reference proteome</keyword>
<gene>
    <name evidence="2" type="ORF">NC99_45940</name>
</gene>
<dbReference type="PANTHER" id="PTHR21064">
    <property type="entry name" value="AMINOGLYCOSIDE PHOSPHOTRANSFERASE DOMAIN-CONTAINING PROTEIN-RELATED"/>
    <property type="match status" value="1"/>
</dbReference>